<gene>
    <name evidence="2" type="ORF">Nepgr_011490</name>
</gene>
<reference evidence="2" key="1">
    <citation type="submission" date="2023-05" db="EMBL/GenBank/DDBJ databases">
        <title>Nepenthes gracilis genome sequencing.</title>
        <authorList>
            <person name="Fukushima K."/>
        </authorList>
    </citation>
    <scope>NUCLEOTIDE SEQUENCE</scope>
    <source>
        <strain evidence="2">SING2019-196</strain>
    </source>
</reference>
<sequence>MFLKPQFQAIEAEATCAVTSWPPNAPLPEWSSLGNRKADRPINSNTTVANKGRFAKTAIKINHREPLLAQFIIDIEALKLNAARRPRLQPKRQESKSYPTQRETAGNPTRGSIFSSLSNPNEDLRAQQDDINEEEKATDQVQLLTLALMT</sequence>
<keyword evidence="3" id="KW-1185">Reference proteome</keyword>
<proteinExistence type="predicted"/>
<feature type="compositionally biased region" description="Polar residues" evidence="1">
    <location>
        <begin position="96"/>
        <end position="121"/>
    </location>
</feature>
<feature type="compositionally biased region" description="Basic and acidic residues" evidence="1">
    <location>
        <begin position="122"/>
        <end position="137"/>
    </location>
</feature>
<accession>A0AAD3SFF4</accession>
<organism evidence="2 3">
    <name type="scientific">Nepenthes gracilis</name>
    <name type="common">Slender pitcher plant</name>
    <dbReference type="NCBI Taxonomy" id="150966"/>
    <lineage>
        <taxon>Eukaryota</taxon>
        <taxon>Viridiplantae</taxon>
        <taxon>Streptophyta</taxon>
        <taxon>Embryophyta</taxon>
        <taxon>Tracheophyta</taxon>
        <taxon>Spermatophyta</taxon>
        <taxon>Magnoliopsida</taxon>
        <taxon>eudicotyledons</taxon>
        <taxon>Gunneridae</taxon>
        <taxon>Pentapetalae</taxon>
        <taxon>Caryophyllales</taxon>
        <taxon>Nepenthaceae</taxon>
        <taxon>Nepenthes</taxon>
    </lineage>
</organism>
<dbReference type="Proteomes" id="UP001279734">
    <property type="component" value="Unassembled WGS sequence"/>
</dbReference>
<evidence type="ECO:0000313" key="2">
    <source>
        <dbReference type="EMBL" id="GMH09649.1"/>
    </source>
</evidence>
<dbReference type="AlphaFoldDB" id="A0AAD3SFF4"/>
<dbReference type="EMBL" id="BSYO01000009">
    <property type="protein sequence ID" value="GMH09649.1"/>
    <property type="molecule type" value="Genomic_DNA"/>
</dbReference>
<protein>
    <submittedName>
        <fullName evidence="2">Uncharacterized protein</fullName>
    </submittedName>
</protein>
<evidence type="ECO:0000256" key="1">
    <source>
        <dbReference type="SAM" id="MobiDB-lite"/>
    </source>
</evidence>
<comment type="caution">
    <text evidence="2">The sequence shown here is derived from an EMBL/GenBank/DDBJ whole genome shotgun (WGS) entry which is preliminary data.</text>
</comment>
<name>A0AAD3SFF4_NEPGR</name>
<feature type="region of interest" description="Disordered" evidence="1">
    <location>
        <begin position="83"/>
        <end position="137"/>
    </location>
</feature>
<evidence type="ECO:0000313" key="3">
    <source>
        <dbReference type="Proteomes" id="UP001279734"/>
    </source>
</evidence>